<feature type="transmembrane region" description="Helical" evidence="11">
    <location>
        <begin position="339"/>
        <end position="361"/>
    </location>
</feature>
<dbReference type="Gene3D" id="2.60.40.10">
    <property type="entry name" value="Immunoglobulins"/>
    <property type="match status" value="2"/>
</dbReference>
<evidence type="ECO:0000256" key="5">
    <source>
        <dbReference type="ARBA" id="ARBA00022692"/>
    </source>
</evidence>
<dbReference type="InterPro" id="IPR007110">
    <property type="entry name" value="Ig-like_dom"/>
</dbReference>
<evidence type="ECO:0000256" key="9">
    <source>
        <dbReference type="ARBA" id="ARBA00023180"/>
    </source>
</evidence>
<organism evidence="14 15">
    <name type="scientific">Microtus ochrogaster</name>
    <name type="common">Prairie vole</name>
    <dbReference type="NCBI Taxonomy" id="79684"/>
    <lineage>
        <taxon>Eukaryota</taxon>
        <taxon>Metazoa</taxon>
        <taxon>Chordata</taxon>
        <taxon>Craniata</taxon>
        <taxon>Vertebrata</taxon>
        <taxon>Euteleostomi</taxon>
        <taxon>Mammalia</taxon>
        <taxon>Eutheria</taxon>
        <taxon>Euarchontoglires</taxon>
        <taxon>Glires</taxon>
        <taxon>Rodentia</taxon>
        <taxon>Myomorpha</taxon>
        <taxon>Muroidea</taxon>
        <taxon>Cricetidae</taxon>
        <taxon>Arvicolinae</taxon>
        <taxon>Microtus</taxon>
    </lineage>
</organism>
<dbReference type="GO" id="GO:0042612">
    <property type="term" value="C:MHC class I protein complex"/>
    <property type="evidence" value="ECO:0007669"/>
    <property type="project" value="UniProtKB-KW"/>
</dbReference>
<comment type="function">
    <text evidence="1">Involved in the presentation of foreign antigens to the immune system.</text>
</comment>
<gene>
    <name evidence="14" type="ORF">LTLLF_182560</name>
</gene>
<evidence type="ECO:0000256" key="6">
    <source>
        <dbReference type="ARBA" id="ARBA00022859"/>
    </source>
</evidence>
<dbReference type="InterPro" id="IPR001039">
    <property type="entry name" value="MHC_I_a_a1/a2"/>
</dbReference>
<evidence type="ECO:0000259" key="13">
    <source>
        <dbReference type="PROSITE" id="PS50835"/>
    </source>
</evidence>
<dbReference type="PANTHER" id="PTHR16675:SF243">
    <property type="entry name" value="H-2 CLASS I HISTOCOMPATIBILITY ANTIGEN, TLA(B) ALPHA CHAIN-RELATED"/>
    <property type="match status" value="1"/>
</dbReference>
<dbReference type="GO" id="GO:0006955">
    <property type="term" value="P:immune response"/>
    <property type="evidence" value="ECO:0007669"/>
    <property type="project" value="TreeGrafter"/>
</dbReference>
<dbReference type="GO" id="GO:0098553">
    <property type="term" value="C:lumenal side of endoplasmic reticulum membrane"/>
    <property type="evidence" value="ECO:0007669"/>
    <property type="project" value="UniProtKB-ARBA"/>
</dbReference>
<dbReference type="SMART" id="SM00407">
    <property type="entry name" value="IGc1"/>
    <property type="match status" value="2"/>
</dbReference>
<evidence type="ECO:0000313" key="15">
    <source>
        <dbReference type="Proteomes" id="UP000710432"/>
    </source>
</evidence>
<comment type="similarity">
    <text evidence="3 10">Belongs to the MHC class I family.</text>
</comment>
<dbReference type="GO" id="GO:0009897">
    <property type="term" value="C:external side of plasma membrane"/>
    <property type="evidence" value="ECO:0007669"/>
    <property type="project" value="TreeGrafter"/>
</dbReference>
<evidence type="ECO:0000256" key="8">
    <source>
        <dbReference type="ARBA" id="ARBA00023136"/>
    </source>
</evidence>
<evidence type="ECO:0000256" key="4">
    <source>
        <dbReference type="ARBA" id="ARBA00022451"/>
    </source>
</evidence>
<dbReference type="GO" id="GO:0001916">
    <property type="term" value="P:positive regulation of T cell mediated cytotoxicity"/>
    <property type="evidence" value="ECO:0007669"/>
    <property type="project" value="TreeGrafter"/>
</dbReference>
<feature type="transmembrane region" description="Helical" evidence="11">
    <location>
        <begin position="656"/>
        <end position="679"/>
    </location>
</feature>
<evidence type="ECO:0000256" key="10">
    <source>
        <dbReference type="RuleBase" id="RU004439"/>
    </source>
</evidence>
<dbReference type="Pfam" id="PF00129">
    <property type="entry name" value="MHC_I"/>
    <property type="match status" value="2"/>
</dbReference>
<keyword evidence="6" id="KW-0391">Immunity</keyword>
<evidence type="ECO:0000256" key="3">
    <source>
        <dbReference type="ARBA" id="ARBA00006909"/>
    </source>
</evidence>
<evidence type="ECO:0000256" key="12">
    <source>
        <dbReference type="SAM" id="SignalP"/>
    </source>
</evidence>
<dbReference type="Proteomes" id="UP000710432">
    <property type="component" value="Unassembled WGS sequence"/>
</dbReference>
<protein>
    <submittedName>
        <fullName evidence="14">HLA class I histocompatibility antigen, A-23 alpha chain</fullName>
    </submittedName>
</protein>
<comment type="caution">
    <text evidence="14">The sequence shown here is derived from an EMBL/GenBank/DDBJ whole genome shotgun (WGS) entry which is preliminary data.</text>
</comment>
<sequence>MGTAALSPTLLLPSVLLALTQTETQSGAALRLDPFLAGAPARGRRVVVSLRASPGSHSLSYLVTATATASRTGLRDSQAFVAGYVDDMQILSFDSDLTTKMEARVPWAKQMGRDYWEQERILLEIYSRTAQENLLFAIQIYNQSDDDSHTFQCFIGCEVGPDRHFLRGNYSHAFNGRDYISLNEDMRTWTAADKTAQIAVRRWEAKHLAEHWRIFAQGRCIAWLLKHLELGKEILQRSDPPKAHIARHPRPEGDVTLRCWTLAFYPAEIILTWQRDGEDQTQDMELVDTRPAGDGTFQKWAAVVVPSGEEHRYTCHVYHEGLPEPLTLRWEPSPQPTTGVIVGVVLLGVVVTVAVAAIVMLRKKSTGSHSLRYFVTTTSGPGVREPRVIIVGYVDNIEFMSFDSDAESPRTEPRGSWVKRMGQKFWEEEVKYAESYAQRARENLRLALSVYNHSSNVLTSGEGPDSHTIQCLIGCEIGPDGRLIRGEYAHAYDGNDYLSLNEDLHSWTAGDTSAQIAADKWKADGVAGRIRAILEGRCVETLLRHLEIGKKTLQRTDPPKAHVTHHLRLEGDVTLRCWALGFYPAEITLTWQRDGEDQIQDMELVETRPAGDGTFQKWAAVVVPSGDEERYTCLVHHEGLPEPLILRWEPSFWPKIGMTVGVVLLGVVIAGVVAAVVTMRRSLSVIIPWNRI</sequence>
<feature type="domain" description="Ig-like" evidence="13">
    <location>
        <begin position="559"/>
        <end position="637"/>
    </location>
</feature>
<dbReference type="AlphaFoldDB" id="A0A8J6KN54"/>
<dbReference type="GO" id="GO:0030670">
    <property type="term" value="C:phagocytic vesicle membrane"/>
    <property type="evidence" value="ECO:0007669"/>
    <property type="project" value="UniProtKB-ARBA"/>
</dbReference>
<evidence type="ECO:0000313" key="14">
    <source>
        <dbReference type="EMBL" id="KAH0504670.1"/>
    </source>
</evidence>
<evidence type="ECO:0000256" key="11">
    <source>
        <dbReference type="SAM" id="Phobius"/>
    </source>
</evidence>
<evidence type="ECO:0000256" key="1">
    <source>
        <dbReference type="ARBA" id="ARBA00002297"/>
    </source>
</evidence>
<dbReference type="GO" id="GO:0042605">
    <property type="term" value="F:peptide antigen binding"/>
    <property type="evidence" value="ECO:0007669"/>
    <property type="project" value="TreeGrafter"/>
</dbReference>
<dbReference type="InterPro" id="IPR036179">
    <property type="entry name" value="Ig-like_dom_sf"/>
</dbReference>
<accession>A0A8J6KN54</accession>
<reference evidence="14" key="1">
    <citation type="submission" date="2020-03" db="EMBL/GenBank/DDBJ databases">
        <title>Studies in the Genomics of Life Span.</title>
        <authorList>
            <person name="Glass D."/>
        </authorList>
    </citation>
    <scope>NUCLEOTIDE SEQUENCE</scope>
    <source>
        <strain evidence="14">LTLLF</strain>
        <tissue evidence="14">Muscle</tissue>
    </source>
</reference>
<dbReference type="PANTHER" id="PTHR16675">
    <property type="entry name" value="MHC CLASS I-RELATED"/>
    <property type="match status" value="1"/>
</dbReference>
<dbReference type="GO" id="GO:0005615">
    <property type="term" value="C:extracellular space"/>
    <property type="evidence" value="ECO:0007669"/>
    <property type="project" value="TreeGrafter"/>
</dbReference>
<feature type="domain" description="Ig-like" evidence="13">
    <location>
        <begin position="241"/>
        <end position="329"/>
    </location>
</feature>
<dbReference type="InterPro" id="IPR050208">
    <property type="entry name" value="MHC_class-I_related"/>
</dbReference>
<keyword evidence="5 11" id="KW-0812">Transmembrane</keyword>
<keyword evidence="12" id="KW-0732">Signal</keyword>
<dbReference type="GO" id="GO:0002476">
    <property type="term" value="P:antigen processing and presentation of endogenous peptide antigen via MHC class Ib"/>
    <property type="evidence" value="ECO:0007669"/>
    <property type="project" value="TreeGrafter"/>
</dbReference>
<name>A0A8J6KN54_MICOH</name>
<dbReference type="GO" id="GO:0002486">
    <property type="term" value="P:antigen processing and presentation of endogenous peptide antigen via MHC class I via ER pathway, TAP-independent"/>
    <property type="evidence" value="ECO:0007669"/>
    <property type="project" value="TreeGrafter"/>
</dbReference>
<dbReference type="FunFam" id="3.30.500.10:FF:000001">
    <property type="entry name" value="H-2 class I histocompatibility antigen, alpha chain"/>
    <property type="match status" value="2"/>
</dbReference>
<evidence type="ECO:0000256" key="7">
    <source>
        <dbReference type="ARBA" id="ARBA00022989"/>
    </source>
</evidence>
<proteinExistence type="inferred from homology"/>
<dbReference type="GO" id="GO:0005102">
    <property type="term" value="F:signaling receptor binding"/>
    <property type="evidence" value="ECO:0007669"/>
    <property type="project" value="TreeGrafter"/>
</dbReference>
<feature type="signal peptide" evidence="12">
    <location>
        <begin position="1"/>
        <end position="24"/>
    </location>
</feature>
<feature type="chain" id="PRO_5035232526" evidence="12">
    <location>
        <begin position="25"/>
        <end position="692"/>
    </location>
</feature>
<dbReference type="InterPro" id="IPR003597">
    <property type="entry name" value="Ig_C1-set"/>
</dbReference>
<dbReference type="InterPro" id="IPR013783">
    <property type="entry name" value="Ig-like_fold"/>
</dbReference>
<dbReference type="SUPFAM" id="SSF48726">
    <property type="entry name" value="Immunoglobulin"/>
    <property type="match status" value="2"/>
</dbReference>
<dbReference type="InterPro" id="IPR003006">
    <property type="entry name" value="Ig/MHC_CS"/>
</dbReference>
<dbReference type="CDD" id="cd07698">
    <property type="entry name" value="IgC1_MHC_I_alpha3"/>
    <property type="match status" value="2"/>
</dbReference>
<dbReference type="PROSITE" id="PS00290">
    <property type="entry name" value="IG_MHC"/>
    <property type="match status" value="2"/>
</dbReference>
<dbReference type="FunFam" id="2.60.40.10:FF:000014">
    <property type="entry name" value="H-2 class I histocompatibility antigen, alpha chain"/>
    <property type="match status" value="2"/>
</dbReference>
<dbReference type="PRINTS" id="PR01638">
    <property type="entry name" value="MHCCLASSI"/>
</dbReference>
<keyword evidence="7 11" id="KW-1133">Transmembrane helix</keyword>
<keyword evidence="8 11" id="KW-0472">Membrane</keyword>
<dbReference type="InterPro" id="IPR011161">
    <property type="entry name" value="MHC_I-like_Ag-recog"/>
</dbReference>
<dbReference type="SUPFAM" id="SSF54452">
    <property type="entry name" value="MHC antigen-recognition domain"/>
    <property type="match status" value="2"/>
</dbReference>
<dbReference type="InterPro" id="IPR037055">
    <property type="entry name" value="MHC_I-like_Ag-recog_sf"/>
</dbReference>
<evidence type="ECO:0000256" key="2">
    <source>
        <dbReference type="ARBA" id="ARBA00004479"/>
    </source>
</evidence>
<dbReference type="EMBL" id="JAATJU010024935">
    <property type="protein sequence ID" value="KAH0504670.1"/>
    <property type="molecule type" value="Genomic_DNA"/>
</dbReference>
<keyword evidence="9" id="KW-0325">Glycoprotein</keyword>
<dbReference type="InterPro" id="IPR011162">
    <property type="entry name" value="MHC_I/II-like_Ag-recog"/>
</dbReference>
<dbReference type="Gene3D" id="3.30.500.10">
    <property type="entry name" value="MHC class I-like antigen recognition-like"/>
    <property type="match status" value="2"/>
</dbReference>
<comment type="subcellular location">
    <subcellularLocation>
        <location evidence="2">Membrane</location>
        <topology evidence="2">Single-pass type I membrane protein</topology>
    </subcellularLocation>
</comment>
<dbReference type="Pfam" id="PF07654">
    <property type="entry name" value="C1-set"/>
    <property type="match status" value="2"/>
</dbReference>
<dbReference type="PROSITE" id="PS50835">
    <property type="entry name" value="IG_LIKE"/>
    <property type="match status" value="2"/>
</dbReference>
<keyword evidence="4" id="KW-0490">MHC I</keyword>